<comment type="similarity">
    <text evidence="2">Belongs to the GSP G family.</text>
</comment>
<evidence type="ECO:0000259" key="11">
    <source>
        <dbReference type="Pfam" id="PF08334"/>
    </source>
</evidence>
<evidence type="ECO:0000256" key="2">
    <source>
        <dbReference type="ARBA" id="ARBA00009984"/>
    </source>
</evidence>
<organism evidence="12">
    <name type="scientific">Caldimicrobium thiodismutans</name>
    <dbReference type="NCBI Taxonomy" id="1653476"/>
    <lineage>
        <taxon>Bacteria</taxon>
        <taxon>Pseudomonadati</taxon>
        <taxon>Thermodesulfobacteriota</taxon>
        <taxon>Thermodesulfobacteria</taxon>
        <taxon>Thermodesulfobacteriales</taxon>
        <taxon>Thermodesulfobacteriaceae</taxon>
        <taxon>Caldimicrobium</taxon>
    </lineage>
</organism>
<dbReference type="NCBIfam" id="TIGR01710">
    <property type="entry name" value="typeII_sec_gspG"/>
    <property type="match status" value="1"/>
</dbReference>
<evidence type="ECO:0000256" key="5">
    <source>
        <dbReference type="ARBA" id="ARBA00022481"/>
    </source>
</evidence>
<proteinExistence type="inferred from homology"/>
<feature type="domain" description="Type II secretion system protein GspG C-terminal" evidence="11">
    <location>
        <begin position="43"/>
        <end position="134"/>
    </location>
</feature>
<keyword evidence="9 10" id="KW-0472">Membrane</keyword>
<evidence type="ECO:0000256" key="8">
    <source>
        <dbReference type="ARBA" id="ARBA00022989"/>
    </source>
</evidence>
<name>A0A832GMW1_9BACT</name>
<dbReference type="GO" id="GO:0015628">
    <property type="term" value="P:protein secretion by the type II secretion system"/>
    <property type="evidence" value="ECO:0007669"/>
    <property type="project" value="InterPro"/>
</dbReference>
<dbReference type="AlphaFoldDB" id="A0A832GMW1"/>
<reference evidence="12" key="1">
    <citation type="journal article" date="2020" name="mSystems">
        <title>Genome- and Community-Level Interaction Insights into Carbon Utilization and Element Cycling Functions of Hydrothermarchaeota in Hydrothermal Sediment.</title>
        <authorList>
            <person name="Zhou Z."/>
            <person name="Liu Y."/>
            <person name="Xu W."/>
            <person name="Pan J."/>
            <person name="Luo Z.H."/>
            <person name="Li M."/>
        </authorList>
    </citation>
    <scope>NUCLEOTIDE SEQUENCE [LARGE SCALE GENOMIC DNA]</scope>
    <source>
        <strain evidence="12">SpSt-605</strain>
    </source>
</reference>
<keyword evidence="4" id="KW-1003">Cell membrane</keyword>
<dbReference type="SUPFAM" id="SSF54523">
    <property type="entry name" value="Pili subunits"/>
    <property type="match status" value="1"/>
</dbReference>
<dbReference type="Pfam" id="PF08334">
    <property type="entry name" value="T2SSG"/>
    <property type="match status" value="1"/>
</dbReference>
<dbReference type="GO" id="GO:0015627">
    <property type="term" value="C:type II protein secretion system complex"/>
    <property type="evidence" value="ECO:0007669"/>
    <property type="project" value="InterPro"/>
</dbReference>
<dbReference type="PANTHER" id="PTHR30093:SF44">
    <property type="entry name" value="TYPE II SECRETION SYSTEM CORE PROTEIN G"/>
    <property type="match status" value="1"/>
</dbReference>
<dbReference type="InterPro" id="IPR000983">
    <property type="entry name" value="Bac_GSPG_pilin"/>
</dbReference>
<accession>A0A832GMW1</accession>
<evidence type="ECO:0000256" key="1">
    <source>
        <dbReference type="ARBA" id="ARBA00004377"/>
    </source>
</evidence>
<dbReference type="Gene3D" id="3.30.700.10">
    <property type="entry name" value="Glycoprotein, Type 4 Pilin"/>
    <property type="match status" value="1"/>
</dbReference>
<evidence type="ECO:0000313" key="12">
    <source>
        <dbReference type="EMBL" id="HGV55290.1"/>
    </source>
</evidence>
<gene>
    <name evidence="12" type="primary">gspG</name>
    <name evidence="12" type="ORF">ENT73_04290</name>
</gene>
<evidence type="ECO:0000256" key="6">
    <source>
        <dbReference type="ARBA" id="ARBA00022519"/>
    </source>
</evidence>
<dbReference type="InterPro" id="IPR013545">
    <property type="entry name" value="T2SS_protein-GspG_C"/>
</dbReference>
<sequence length="141" mass="16220">MRKIVEQRYREREDKGKRAGFTLMEILLVVIIIGLLASLVLPNLMGRYERSKEEIAKAQVELLSSAVQAFILDVGRCPSSLQELVQSQDAKWRGPYLSKREIPKDPWGREYQYKCPGEHGPFDLYSLGPNGKLDERAIKNW</sequence>
<dbReference type="NCBIfam" id="TIGR02532">
    <property type="entry name" value="IV_pilin_GFxxxE"/>
    <property type="match status" value="1"/>
</dbReference>
<keyword evidence="5" id="KW-0488">Methylation</keyword>
<evidence type="ECO:0000256" key="3">
    <source>
        <dbReference type="ARBA" id="ARBA00020042"/>
    </source>
</evidence>
<evidence type="ECO:0000256" key="7">
    <source>
        <dbReference type="ARBA" id="ARBA00022692"/>
    </source>
</evidence>
<feature type="transmembrane region" description="Helical" evidence="10">
    <location>
        <begin position="21"/>
        <end position="41"/>
    </location>
</feature>
<dbReference type="InterPro" id="IPR045584">
    <property type="entry name" value="Pilin-like"/>
</dbReference>
<comment type="subcellular location">
    <subcellularLocation>
        <location evidence="1">Cell inner membrane</location>
        <topology evidence="1">Single-pass membrane protein</topology>
    </subcellularLocation>
</comment>
<keyword evidence="8 10" id="KW-1133">Transmembrane helix</keyword>
<dbReference type="InterPro" id="IPR012902">
    <property type="entry name" value="N_methyl_site"/>
</dbReference>
<dbReference type="PRINTS" id="PR00813">
    <property type="entry name" value="BCTERIALGSPG"/>
</dbReference>
<protein>
    <recommendedName>
        <fullName evidence="3">Type II secretion system core protein G</fullName>
    </recommendedName>
</protein>
<evidence type="ECO:0000256" key="10">
    <source>
        <dbReference type="SAM" id="Phobius"/>
    </source>
</evidence>
<keyword evidence="7 10" id="KW-0812">Transmembrane</keyword>
<comment type="caution">
    <text evidence="12">The sequence shown here is derived from an EMBL/GenBank/DDBJ whole genome shotgun (WGS) entry which is preliminary data.</text>
</comment>
<dbReference type="EMBL" id="DSZU01000073">
    <property type="protein sequence ID" value="HGV55290.1"/>
    <property type="molecule type" value="Genomic_DNA"/>
</dbReference>
<dbReference type="Pfam" id="PF07963">
    <property type="entry name" value="N_methyl"/>
    <property type="match status" value="1"/>
</dbReference>
<evidence type="ECO:0000256" key="4">
    <source>
        <dbReference type="ARBA" id="ARBA00022475"/>
    </source>
</evidence>
<dbReference type="PANTHER" id="PTHR30093">
    <property type="entry name" value="GENERAL SECRETION PATHWAY PROTEIN G"/>
    <property type="match status" value="1"/>
</dbReference>
<keyword evidence="6" id="KW-0997">Cell inner membrane</keyword>
<evidence type="ECO:0000256" key="9">
    <source>
        <dbReference type="ARBA" id="ARBA00023136"/>
    </source>
</evidence>
<dbReference type="InterPro" id="IPR010054">
    <property type="entry name" value="Type2_sec_GspG"/>
</dbReference>
<dbReference type="GO" id="GO:0005886">
    <property type="term" value="C:plasma membrane"/>
    <property type="evidence" value="ECO:0007669"/>
    <property type="project" value="UniProtKB-SubCell"/>
</dbReference>